<comment type="caution">
    <text evidence="6">The sequence shown here is derived from an EMBL/GenBank/DDBJ whole genome shotgun (WGS) entry which is preliminary data.</text>
</comment>
<evidence type="ECO:0000313" key="6">
    <source>
        <dbReference type="EMBL" id="TMQ63456.1"/>
    </source>
</evidence>
<dbReference type="InterPro" id="IPR036509">
    <property type="entry name" value="Met_Sox_Rdtase_MsrA_sf"/>
</dbReference>
<comment type="function">
    <text evidence="4">Has an important function as a repair enzyme for proteins that have been inactivated by oxidation. Catalyzes the reversible oxidation-reduction of methionine sulfoxide in proteins to methionine.</text>
</comment>
<evidence type="ECO:0000259" key="5">
    <source>
        <dbReference type="Pfam" id="PF01625"/>
    </source>
</evidence>
<gene>
    <name evidence="4 6" type="primary">msrA</name>
    <name evidence="6" type="ORF">E6K79_10160</name>
</gene>
<evidence type="ECO:0000256" key="3">
    <source>
        <dbReference type="ARBA" id="ARBA00048782"/>
    </source>
</evidence>
<comment type="catalytic activity">
    <reaction evidence="2 4">
        <text>L-methionyl-[protein] + [thioredoxin]-disulfide + H2O = L-methionyl-(S)-S-oxide-[protein] + [thioredoxin]-dithiol</text>
        <dbReference type="Rhea" id="RHEA:14217"/>
        <dbReference type="Rhea" id="RHEA-COMP:10698"/>
        <dbReference type="Rhea" id="RHEA-COMP:10700"/>
        <dbReference type="Rhea" id="RHEA-COMP:12313"/>
        <dbReference type="Rhea" id="RHEA-COMP:12315"/>
        <dbReference type="ChEBI" id="CHEBI:15377"/>
        <dbReference type="ChEBI" id="CHEBI:16044"/>
        <dbReference type="ChEBI" id="CHEBI:29950"/>
        <dbReference type="ChEBI" id="CHEBI:44120"/>
        <dbReference type="ChEBI" id="CHEBI:50058"/>
        <dbReference type="EC" id="1.8.4.11"/>
    </reaction>
</comment>
<dbReference type="Pfam" id="PF01625">
    <property type="entry name" value="PMSR"/>
    <property type="match status" value="1"/>
</dbReference>
<dbReference type="GO" id="GO:0033744">
    <property type="term" value="F:L-methionine:thioredoxin-disulfide S-oxidoreductase activity"/>
    <property type="evidence" value="ECO:0007669"/>
    <property type="project" value="RHEA"/>
</dbReference>
<feature type="active site" evidence="4">
    <location>
        <position position="10"/>
    </location>
</feature>
<dbReference type="EMBL" id="VBOZ01000031">
    <property type="protein sequence ID" value="TMQ63456.1"/>
    <property type="molecule type" value="Genomic_DNA"/>
</dbReference>
<evidence type="ECO:0000313" key="7">
    <source>
        <dbReference type="Proteomes" id="UP000317691"/>
    </source>
</evidence>
<organism evidence="6 7">
    <name type="scientific">Eiseniibacteriota bacterium</name>
    <dbReference type="NCBI Taxonomy" id="2212470"/>
    <lineage>
        <taxon>Bacteria</taxon>
        <taxon>Candidatus Eiseniibacteriota</taxon>
    </lineage>
</organism>
<dbReference type="Proteomes" id="UP000317691">
    <property type="component" value="Unassembled WGS sequence"/>
</dbReference>
<name>A0A538TIL4_UNCEI</name>
<comment type="similarity">
    <text evidence="4">Belongs to the MsrA Met sulfoxide reductase family.</text>
</comment>
<keyword evidence="1 4" id="KW-0560">Oxidoreductase</keyword>
<comment type="catalytic activity">
    <reaction evidence="3 4">
        <text>[thioredoxin]-disulfide + L-methionine + H2O = L-methionine (S)-S-oxide + [thioredoxin]-dithiol</text>
        <dbReference type="Rhea" id="RHEA:19993"/>
        <dbReference type="Rhea" id="RHEA-COMP:10698"/>
        <dbReference type="Rhea" id="RHEA-COMP:10700"/>
        <dbReference type="ChEBI" id="CHEBI:15377"/>
        <dbReference type="ChEBI" id="CHEBI:29950"/>
        <dbReference type="ChEBI" id="CHEBI:50058"/>
        <dbReference type="ChEBI" id="CHEBI:57844"/>
        <dbReference type="ChEBI" id="CHEBI:58772"/>
        <dbReference type="EC" id="1.8.4.11"/>
    </reaction>
</comment>
<accession>A0A538TIL4</accession>
<reference evidence="6 7" key="1">
    <citation type="journal article" date="2019" name="Nat. Microbiol.">
        <title>Mediterranean grassland soil C-N compound turnover is dependent on rainfall and depth, and is mediated by genomically divergent microorganisms.</title>
        <authorList>
            <person name="Diamond S."/>
            <person name="Andeer P.F."/>
            <person name="Li Z."/>
            <person name="Crits-Christoph A."/>
            <person name="Burstein D."/>
            <person name="Anantharaman K."/>
            <person name="Lane K.R."/>
            <person name="Thomas B.C."/>
            <person name="Pan C."/>
            <person name="Northen T.R."/>
            <person name="Banfield J.F."/>
        </authorList>
    </citation>
    <scope>NUCLEOTIDE SEQUENCE [LARGE SCALE GENOMIC DNA]</scope>
    <source>
        <strain evidence="6">WS_9</strain>
    </source>
</reference>
<dbReference type="HAMAP" id="MF_01401">
    <property type="entry name" value="MsrA"/>
    <property type="match status" value="1"/>
</dbReference>
<feature type="domain" description="Peptide methionine sulphoxide reductase MsrA" evidence="5">
    <location>
        <begin position="3"/>
        <end position="155"/>
    </location>
</feature>
<evidence type="ECO:0000256" key="4">
    <source>
        <dbReference type="HAMAP-Rule" id="MF_01401"/>
    </source>
</evidence>
<dbReference type="Gene3D" id="3.30.1060.10">
    <property type="entry name" value="Peptide methionine sulphoxide reductase MsrA"/>
    <property type="match status" value="1"/>
</dbReference>
<evidence type="ECO:0000256" key="1">
    <source>
        <dbReference type="ARBA" id="ARBA00023002"/>
    </source>
</evidence>
<dbReference type="EC" id="1.8.4.11" evidence="4"/>
<protein>
    <recommendedName>
        <fullName evidence="4">Peptide methionine sulfoxide reductase MsrA</fullName>
        <shortName evidence="4">Protein-methionine-S-oxide reductase</shortName>
        <ecNumber evidence="4">1.8.4.11</ecNumber>
    </recommendedName>
    <alternativeName>
        <fullName evidence="4">Peptide-methionine (S)-S-oxide reductase</fullName>
        <shortName evidence="4">Peptide Met(O) reductase</shortName>
    </alternativeName>
</protein>
<dbReference type="NCBIfam" id="TIGR00401">
    <property type="entry name" value="msrA"/>
    <property type="match status" value="1"/>
</dbReference>
<proteinExistence type="inferred from homology"/>
<dbReference type="GO" id="GO:0008113">
    <property type="term" value="F:peptide-methionine (S)-S-oxide reductase activity"/>
    <property type="evidence" value="ECO:0007669"/>
    <property type="project" value="UniProtKB-UniRule"/>
</dbReference>
<dbReference type="PANTHER" id="PTHR43774">
    <property type="entry name" value="PEPTIDE METHIONINE SULFOXIDE REDUCTASE"/>
    <property type="match status" value="1"/>
</dbReference>
<dbReference type="SUPFAM" id="SSF55068">
    <property type="entry name" value="Peptide methionine sulfoxide reductase"/>
    <property type="match status" value="1"/>
</dbReference>
<dbReference type="InterPro" id="IPR002569">
    <property type="entry name" value="Met_Sox_Rdtase_MsrA_dom"/>
</dbReference>
<dbReference type="PANTHER" id="PTHR43774:SF1">
    <property type="entry name" value="PEPTIDE METHIONINE SULFOXIDE REDUCTASE MSRA 2"/>
    <property type="match status" value="1"/>
</dbReference>
<sequence>MEKATFGAGCFWGVEAAFRTVKGVVSTQVGYSGGRTPAPTYEQVCSGRTGHAEAVEVTYDPTLVSYDDLLRVFWENHDPTTPNRQGPDVGEQYRSAIFFHTPGQEAAAKASVAILEAEKRFRRPIVTQIVPAGPFHRAEEYHQQYLEKRGQASCHIR</sequence>
<dbReference type="AlphaFoldDB" id="A0A538TIL4"/>
<evidence type="ECO:0000256" key="2">
    <source>
        <dbReference type="ARBA" id="ARBA00047806"/>
    </source>
</evidence>